<dbReference type="GO" id="GO:0030288">
    <property type="term" value="C:outer membrane-bounded periplasmic space"/>
    <property type="evidence" value="ECO:0007669"/>
    <property type="project" value="TreeGrafter"/>
</dbReference>
<dbReference type="Pfam" id="PF00496">
    <property type="entry name" value="SBP_bac_5"/>
    <property type="match status" value="1"/>
</dbReference>
<accession>A0A6M8UE08</accession>
<reference evidence="4 5" key="1">
    <citation type="submission" date="2020-06" db="EMBL/GenBank/DDBJ databases">
        <title>Genome sequence of Paramixta manurensis strain PD-1.</title>
        <authorList>
            <person name="Lee C.W."/>
            <person name="Kim J."/>
        </authorList>
    </citation>
    <scope>NUCLEOTIDE SEQUENCE [LARGE SCALE GENOMIC DNA]</scope>
    <source>
        <strain evidence="4 5">PD-1</strain>
    </source>
</reference>
<dbReference type="CDD" id="cd08497">
    <property type="entry name" value="MbnE-like"/>
    <property type="match status" value="1"/>
</dbReference>
<dbReference type="PANTHER" id="PTHR30290:SF64">
    <property type="entry name" value="ABC TRANSPORTER PERIPLASMIC BINDING PROTEIN"/>
    <property type="match status" value="1"/>
</dbReference>
<evidence type="ECO:0000256" key="1">
    <source>
        <dbReference type="ARBA" id="ARBA00022729"/>
    </source>
</evidence>
<dbReference type="Gene3D" id="3.40.190.10">
    <property type="entry name" value="Periplasmic binding protein-like II"/>
    <property type="match status" value="1"/>
</dbReference>
<keyword evidence="5" id="KW-1185">Reference proteome</keyword>
<dbReference type="GO" id="GO:1904680">
    <property type="term" value="F:peptide transmembrane transporter activity"/>
    <property type="evidence" value="ECO:0007669"/>
    <property type="project" value="TreeGrafter"/>
</dbReference>
<feature type="chain" id="PRO_5026951769" evidence="2">
    <location>
        <begin position="21"/>
        <end position="602"/>
    </location>
</feature>
<dbReference type="GO" id="GO:0015833">
    <property type="term" value="P:peptide transport"/>
    <property type="evidence" value="ECO:0007669"/>
    <property type="project" value="TreeGrafter"/>
</dbReference>
<dbReference type="AlphaFoldDB" id="A0A6M8UE08"/>
<evidence type="ECO:0000313" key="5">
    <source>
        <dbReference type="Proteomes" id="UP000505325"/>
    </source>
</evidence>
<dbReference type="RefSeq" id="WP_173634776.1">
    <property type="nucleotide sequence ID" value="NZ_CP054212.1"/>
</dbReference>
<dbReference type="InterPro" id="IPR030678">
    <property type="entry name" value="Peptide/Ni-bd"/>
</dbReference>
<dbReference type="Gene3D" id="3.10.105.10">
    <property type="entry name" value="Dipeptide-binding Protein, Domain 3"/>
    <property type="match status" value="1"/>
</dbReference>
<name>A0A6M8UE08_9GAMM</name>
<evidence type="ECO:0000256" key="2">
    <source>
        <dbReference type="SAM" id="SignalP"/>
    </source>
</evidence>
<organism evidence="4 5">
    <name type="scientific">Paramixta manurensis</name>
    <dbReference type="NCBI Taxonomy" id="2740817"/>
    <lineage>
        <taxon>Bacteria</taxon>
        <taxon>Pseudomonadati</taxon>
        <taxon>Pseudomonadota</taxon>
        <taxon>Gammaproteobacteria</taxon>
        <taxon>Enterobacterales</taxon>
        <taxon>Erwiniaceae</taxon>
        <taxon>Paramixta</taxon>
    </lineage>
</organism>
<gene>
    <name evidence="4" type="ORF">PMPD1_2928</name>
</gene>
<feature type="domain" description="Solute-binding protein family 5" evidence="3">
    <location>
        <begin position="99"/>
        <end position="502"/>
    </location>
</feature>
<evidence type="ECO:0000259" key="3">
    <source>
        <dbReference type="Pfam" id="PF00496"/>
    </source>
</evidence>
<dbReference type="Proteomes" id="UP000505325">
    <property type="component" value="Chromosome"/>
</dbReference>
<dbReference type="GO" id="GO:0042884">
    <property type="term" value="P:microcin transport"/>
    <property type="evidence" value="ECO:0007669"/>
    <property type="project" value="TreeGrafter"/>
</dbReference>
<dbReference type="PIRSF" id="PIRSF002741">
    <property type="entry name" value="MppA"/>
    <property type="match status" value="1"/>
</dbReference>
<evidence type="ECO:0000313" key="4">
    <source>
        <dbReference type="EMBL" id="QKJ87864.1"/>
    </source>
</evidence>
<feature type="signal peptide" evidence="2">
    <location>
        <begin position="1"/>
        <end position="20"/>
    </location>
</feature>
<dbReference type="PANTHER" id="PTHR30290">
    <property type="entry name" value="PERIPLASMIC BINDING COMPONENT OF ABC TRANSPORTER"/>
    <property type="match status" value="1"/>
</dbReference>
<protein>
    <submittedName>
        <fullName evidence="4">ABC transporter substrate-binding protein</fullName>
    </submittedName>
</protein>
<dbReference type="FunFam" id="3.10.105.10:FF:000005">
    <property type="entry name" value="ABC transporter substrate-binding protein"/>
    <property type="match status" value="1"/>
</dbReference>
<sequence>MLPRLMVFWLLSLISLTGQADTIHESYSFAKLGEPKYAAGFTHYDYVNPAAPKGGQMTLAAIGTYDNFNRFASRGNPGAGTDTLYDSLFTTSDDEPGSYYPLIAESARYPDNFQWAEIRINPRARFQDGSPITANDVAFTFQKFMTEGVPQFRVIYKGVTIKAISRLTVRIELAKPDREMMLGLFSLPILAEKFWQHHKFNEPLGFPPLSSGPYRITSYKMGQYITYSRVKNYWAANLPVNKGRFNFDTLRYDYYLDDNVAFEAFKAGAYDLRPEGSARKWATQYHGNNFSHHYIVKAARANTVATDTRWLAMNNEKARFADRRVREALTLAFDFNWMNKALFYHAYKRTSSYFQNTEYAAQGYPDAQQLEIVAPYKGRIPDEVFSGQFQPPSSDASGYDRANLLKALALLKQAGWQLKNQRLVNDQTGKPFTIELLLRSGENIEWVLPFKHNLSRLGITLDLRQVDSSQYLRRLRKGDYDMIPSTYYASPSPGQSLQIMWDSRYIESSWNQARVKNPVVDDLIARIMQHQGDEKALVPLGRALDRVLLWNYYMIPMWYNAEDRFAYWNKFSMPSVAPAYSLGSDNWWYDVNKAAQLPAQRR</sequence>
<dbReference type="SUPFAM" id="SSF53850">
    <property type="entry name" value="Periplasmic binding protein-like II"/>
    <property type="match status" value="1"/>
</dbReference>
<dbReference type="KEGG" id="pmak:PMPD1_2928"/>
<dbReference type="InterPro" id="IPR039424">
    <property type="entry name" value="SBP_5"/>
</dbReference>
<dbReference type="InterPro" id="IPR000914">
    <property type="entry name" value="SBP_5_dom"/>
</dbReference>
<keyword evidence="1 2" id="KW-0732">Signal</keyword>
<dbReference type="EMBL" id="CP054212">
    <property type="protein sequence ID" value="QKJ87864.1"/>
    <property type="molecule type" value="Genomic_DNA"/>
</dbReference>
<proteinExistence type="predicted"/>
<dbReference type="GO" id="GO:0043190">
    <property type="term" value="C:ATP-binding cassette (ABC) transporter complex"/>
    <property type="evidence" value="ECO:0007669"/>
    <property type="project" value="InterPro"/>
</dbReference>